<dbReference type="RefSeq" id="WP_042981209.1">
    <property type="nucleotide sequence ID" value="NZ_JMQC01000008.1"/>
</dbReference>
<protein>
    <submittedName>
        <fullName evidence="3">Alpha/beta hydrolase fold family protein</fullName>
    </submittedName>
    <submittedName>
        <fullName evidence="4">S9 family peptidase</fullName>
    </submittedName>
</protein>
<reference evidence="4 6" key="2">
    <citation type="submission" date="2018-08" db="EMBL/GenBank/DDBJ databases">
        <title>Bacillus clarus sp. nov. strain PS00077A.</title>
        <authorList>
            <person name="Mendez Acevedo M."/>
            <person name="Carroll L."/>
            <person name="Mukherjee M."/>
            <person name="Wiedmann M."/>
            <person name="Kovac J."/>
        </authorList>
    </citation>
    <scope>NUCLEOTIDE SEQUENCE [LARGE SCALE GENOMIC DNA]</scope>
    <source>
        <strain evidence="4 6">PS00077A</strain>
    </source>
</reference>
<dbReference type="Pfam" id="PF00326">
    <property type="entry name" value="Peptidase_S9"/>
    <property type="match status" value="1"/>
</dbReference>
<dbReference type="GO" id="GO:0004252">
    <property type="term" value="F:serine-type endopeptidase activity"/>
    <property type="evidence" value="ECO:0007669"/>
    <property type="project" value="TreeGrafter"/>
</dbReference>
<dbReference type="Proteomes" id="UP000264294">
    <property type="component" value="Unassembled WGS sequence"/>
</dbReference>
<evidence type="ECO:0000313" key="6">
    <source>
        <dbReference type="Proteomes" id="UP000264294"/>
    </source>
</evidence>
<accession>A0A090YKL7</accession>
<keyword evidence="6" id="KW-1185">Reference proteome</keyword>
<evidence type="ECO:0000313" key="5">
    <source>
        <dbReference type="Proteomes" id="UP000029389"/>
    </source>
</evidence>
<dbReference type="InterPro" id="IPR001375">
    <property type="entry name" value="Peptidase_S9_cat"/>
</dbReference>
<name>A0A090YKL7_9BACI</name>
<gene>
    <name evidence="4" type="ORF">D0U04_17740</name>
    <name evidence="3" type="ORF">DJ93_2434</name>
</gene>
<dbReference type="Gene3D" id="2.120.10.30">
    <property type="entry name" value="TolB, C-terminal domain"/>
    <property type="match status" value="1"/>
</dbReference>
<dbReference type="PANTHER" id="PTHR42776:SF27">
    <property type="entry name" value="DIPEPTIDYL PEPTIDASE FAMILY MEMBER 6"/>
    <property type="match status" value="1"/>
</dbReference>
<evidence type="ECO:0000313" key="4">
    <source>
        <dbReference type="EMBL" id="RFT65740.1"/>
    </source>
</evidence>
<dbReference type="SUPFAM" id="SSF53474">
    <property type="entry name" value="alpha/beta-Hydrolases"/>
    <property type="match status" value="1"/>
</dbReference>
<dbReference type="PATRIC" id="fig|1405.8.peg.2624"/>
<organism evidence="3 5">
    <name type="scientific">Bacillus clarus</name>
    <dbReference type="NCBI Taxonomy" id="2338372"/>
    <lineage>
        <taxon>Bacteria</taxon>
        <taxon>Bacillati</taxon>
        <taxon>Bacillota</taxon>
        <taxon>Bacilli</taxon>
        <taxon>Bacillales</taxon>
        <taxon>Bacillaceae</taxon>
        <taxon>Bacillus</taxon>
        <taxon>Bacillus cereus group</taxon>
    </lineage>
</organism>
<dbReference type="Gene3D" id="3.40.50.1820">
    <property type="entry name" value="alpha/beta hydrolase"/>
    <property type="match status" value="1"/>
</dbReference>
<proteinExistence type="predicted"/>
<sequence length="596" mass="68675">MIQFPTADAEQFFRSYSIGKFTVSEDEERLLFSTNLNGKSNLWAMDVPNLYPYPLTYCNQTSNFIKIDPLNRFILAGFDKDGDENYHIYALKPEGGELLELIPAGEKDKDYYVHLTEDGERLYYVTSKDNSKFFNSRCYNLRTKEDKLIFTGIETPTSLMQVSPNESSFVILKSYGNTYDVGYVKKDEELICITPSSEKEHTVTSIHYINEDTLIFITNYEEEFAYVASFDISNREFKPICKIENEDVSIIKWYPETKNCYIVTAKGVEDRLYKLVWTTKELIQLFTPVDTIKQIEIGKSGTLYLLGESATKTANIYYKKGTNEEWEALTKNYVIGLAEESFVEPDVVTYFSFDGLNIEALLFRAKEEVKNGYTIFWPHGGPQWAEVKGFRVLFQYLLRQGYNIFAPNFRGSTRYGSTFTKMIEGDWGKAPRLDCVAGMEWLFEQGISNAEKLFVMGGSYGGYMTLLLFGRHSEYFRAAIDIFGPSNLFSFIDSMPEEWKPIAVSFIGDVEKDKERLMKDSPITYLDQMNKPILIIQGANDPRVVKTESDQIFQALQKKGVDAEYIVLEDEGHGFSKKENEIYVYRCIAEFLEKHK</sequence>
<dbReference type="PANTHER" id="PTHR42776">
    <property type="entry name" value="SERINE PEPTIDASE S9 FAMILY MEMBER"/>
    <property type="match status" value="1"/>
</dbReference>
<feature type="domain" description="Peptidase S9 prolyl oligopeptidase catalytic" evidence="2">
    <location>
        <begin position="390"/>
        <end position="595"/>
    </location>
</feature>
<dbReference type="InterPro" id="IPR029058">
    <property type="entry name" value="AB_hydrolase_fold"/>
</dbReference>
<evidence type="ECO:0000259" key="2">
    <source>
        <dbReference type="Pfam" id="PF00326"/>
    </source>
</evidence>
<dbReference type="InterPro" id="IPR011042">
    <property type="entry name" value="6-blade_b-propeller_TolB-like"/>
</dbReference>
<dbReference type="EMBL" id="QVOD01000022">
    <property type="protein sequence ID" value="RFT65740.1"/>
    <property type="molecule type" value="Genomic_DNA"/>
</dbReference>
<dbReference type="Proteomes" id="UP000029389">
    <property type="component" value="Unassembled WGS sequence"/>
</dbReference>
<dbReference type="SUPFAM" id="SSF82171">
    <property type="entry name" value="DPP6 N-terminal domain-like"/>
    <property type="match status" value="1"/>
</dbReference>
<dbReference type="AlphaFoldDB" id="A0A090YKL7"/>
<comment type="caution">
    <text evidence="3">The sequence shown here is derived from an EMBL/GenBank/DDBJ whole genome shotgun (WGS) entry which is preliminary data.</text>
</comment>
<dbReference type="GO" id="GO:0006508">
    <property type="term" value="P:proteolysis"/>
    <property type="evidence" value="ECO:0007669"/>
    <property type="project" value="InterPro"/>
</dbReference>
<keyword evidence="1 3" id="KW-0378">Hydrolase</keyword>
<dbReference type="EMBL" id="JMQC01000008">
    <property type="protein sequence ID" value="KFM98989.1"/>
    <property type="molecule type" value="Genomic_DNA"/>
</dbReference>
<evidence type="ECO:0000256" key="1">
    <source>
        <dbReference type="ARBA" id="ARBA00022801"/>
    </source>
</evidence>
<evidence type="ECO:0000313" key="3">
    <source>
        <dbReference type="EMBL" id="KFM98989.1"/>
    </source>
</evidence>
<reference evidence="3 5" key="1">
    <citation type="submission" date="2014-04" db="EMBL/GenBank/DDBJ databases">
        <authorList>
            <person name="Bishop-Lilly K.A."/>
            <person name="Broomall S.M."/>
            <person name="Chain P.S."/>
            <person name="Chertkov O."/>
            <person name="Coyne S.R."/>
            <person name="Daligault H.E."/>
            <person name="Davenport K.W."/>
            <person name="Erkkila T."/>
            <person name="Frey K.G."/>
            <person name="Gibbons H.S."/>
            <person name="Gu W."/>
            <person name="Jaissle J."/>
            <person name="Johnson S.L."/>
            <person name="Koroleva G.I."/>
            <person name="Ladner J.T."/>
            <person name="Lo C.-C."/>
            <person name="Minogue T.D."/>
            <person name="Munk C."/>
            <person name="Palacios G.F."/>
            <person name="Redden C.L."/>
            <person name="Rosenzweig C.N."/>
            <person name="Scholz M.B."/>
            <person name="Teshima H."/>
            <person name="Xu Y."/>
        </authorList>
    </citation>
    <scope>NUCLEOTIDE SEQUENCE [LARGE SCALE GENOMIC DNA]</scope>
    <source>
        <strain evidence="3 5">BHP</strain>
    </source>
</reference>